<dbReference type="InterPro" id="IPR010169">
    <property type="entry name" value="AcOrn-deacetyl"/>
</dbReference>
<dbReference type="PANTHER" id="PTHR43808">
    <property type="entry name" value="ACETYLORNITHINE DEACETYLASE"/>
    <property type="match status" value="1"/>
</dbReference>
<dbReference type="Proteomes" id="UP000030302">
    <property type="component" value="Chromosome"/>
</dbReference>
<proteinExistence type="inferred from homology"/>
<accession>A0A0A1FJ24</accession>
<dbReference type="PANTHER" id="PTHR43808:SF31">
    <property type="entry name" value="N-ACETYL-L-CITRULLINE DEACETYLASE"/>
    <property type="match status" value="1"/>
</dbReference>
<evidence type="ECO:0000256" key="3">
    <source>
        <dbReference type="ARBA" id="ARBA00005691"/>
    </source>
</evidence>
<evidence type="ECO:0000256" key="1">
    <source>
        <dbReference type="ARBA" id="ARBA00001947"/>
    </source>
</evidence>
<name>A0A0A1FJ24_9BURK</name>
<evidence type="ECO:0000256" key="2">
    <source>
        <dbReference type="ARBA" id="ARBA00004496"/>
    </source>
</evidence>
<dbReference type="EMBL" id="CP009962">
    <property type="protein sequence ID" value="AIY43705.1"/>
    <property type="molecule type" value="Genomic_DNA"/>
</dbReference>
<dbReference type="InterPro" id="IPR011650">
    <property type="entry name" value="Peptidase_M20_dimer"/>
</dbReference>
<dbReference type="KEGG" id="care:LT85_4547"/>
<dbReference type="EC" id="3.5.1.16" evidence="12"/>
<evidence type="ECO:0000313" key="13">
    <source>
        <dbReference type="Proteomes" id="UP000030302"/>
    </source>
</evidence>
<dbReference type="PROSITE" id="PS00759">
    <property type="entry name" value="ARGE_DAPE_CPG2_2"/>
    <property type="match status" value="1"/>
</dbReference>
<evidence type="ECO:0000256" key="9">
    <source>
        <dbReference type="ARBA" id="ARBA00022833"/>
    </source>
</evidence>
<reference evidence="13" key="1">
    <citation type="journal article" date="2014" name="Soil Biol. Biochem.">
        <title>Structure and function of bacterial communities in ageing soils: Insights from the Mendocino ecological staircase.</title>
        <authorList>
            <person name="Uroz S."/>
            <person name="Tech J.J."/>
            <person name="Sawaya N.A."/>
            <person name="Frey-Klett P."/>
            <person name="Leveau J.H.J."/>
        </authorList>
    </citation>
    <scope>NUCLEOTIDE SEQUENCE [LARGE SCALE GENOMIC DNA]</scope>
    <source>
        <strain evidence="13">Cal35</strain>
    </source>
</reference>
<dbReference type="NCBIfam" id="TIGR01892">
    <property type="entry name" value="AcOrn-deacetyl"/>
    <property type="match status" value="1"/>
</dbReference>
<evidence type="ECO:0000256" key="10">
    <source>
        <dbReference type="ARBA" id="ARBA00023285"/>
    </source>
</evidence>
<dbReference type="Gene3D" id="3.30.70.360">
    <property type="match status" value="1"/>
</dbReference>
<dbReference type="GO" id="GO:0046872">
    <property type="term" value="F:metal ion binding"/>
    <property type="evidence" value="ECO:0007669"/>
    <property type="project" value="UniProtKB-KW"/>
</dbReference>
<dbReference type="SUPFAM" id="SSF55031">
    <property type="entry name" value="Bacterial exopeptidase dimerisation domain"/>
    <property type="match status" value="1"/>
</dbReference>
<keyword evidence="13" id="KW-1185">Reference proteome</keyword>
<keyword evidence="9" id="KW-0862">Zinc</keyword>
<dbReference type="Gene3D" id="3.40.630.10">
    <property type="entry name" value="Zn peptidases"/>
    <property type="match status" value="1"/>
</dbReference>
<organism evidence="12 13">
    <name type="scientific">Collimonas arenae</name>
    <dbReference type="NCBI Taxonomy" id="279058"/>
    <lineage>
        <taxon>Bacteria</taxon>
        <taxon>Pseudomonadati</taxon>
        <taxon>Pseudomonadota</taxon>
        <taxon>Betaproteobacteria</taxon>
        <taxon>Burkholderiales</taxon>
        <taxon>Oxalobacteraceae</taxon>
        <taxon>Collimonas</taxon>
    </lineage>
</organism>
<dbReference type="GO" id="GO:0005737">
    <property type="term" value="C:cytoplasm"/>
    <property type="evidence" value="ECO:0007669"/>
    <property type="project" value="UniProtKB-SubCell"/>
</dbReference>
<dbReference type="Pfam" id="PF07687">
    <property type="entry name" value="M20_dimer"/>
    <property type="match status" value="1"/>
</dbReference>
<dbReference type="STRING" id="279058.LT85_4547"/>
<dbReference type="GO" id="GO:0006526">
    <property type="term" value="P:L-arginine biosynthetic process"/>
    <property type="evidence" value="ECO:0007669"/>
    <property type="project" value="UniProtKB-KW"/>
</dbReference>
<dbReference type="FunFam" id="3.30.70.360:FF:000003">
    <property type="entry name" value="Acetylornithine deacetylase"/>
    <property type="match status" value="1"/>
</dbReference>
<dbReference type="InterPro" id="IPR050072">
    <property type="entry name" value="Peptidase_M20A"/>
</dbReference>
<comment type="cofactor">
    <cofactor evidence="1">
        <name>Zn(2+)</name>
        <dbReference type="ChEBI" id="CHEBI:29105"/>
    </cofactor>
</comment>
<keyword evidence="6" id="KW-0028">Amino-acid biosynthesis</keyword>
<dbReference type="SUPFAM" id="SSF53187">
    <property type="entry name" value="Zn-dependent exopeptidases"/>
    <property type="match status" value="1"/>
</dbReference>
<dbReference type="CDD" id="cd03894">
    <property type="entry name" value="M20_ArgE"/>
    <property type="match status" value="1"/>
</dbReference>
<dbReference type="Pfam" id="PF01546">
    <property type="entry name" value="Peptidase_M20"/>
    <property type="match status" value="1"/>
</dbReference>
<dbReference type="HOGENOM" id="CLU_021802_2_4_4"/>
<comment type="similarity">
    <text evidence="3">Belongs to the peptidase M20A family. ArgE subfamily.</text>
</comment>
<keyword evidence="4" id="KW-0963">Cytoplasm</keyword>
<dbReference type="NCBIfam" id="NF005710">
    <property type="entry name" value="PRK07522.1"/>
    <property type="match status" value="1"/>
</dbReference>
<comment type="subcellular location">
    <subcellularLocation>
        <location evidence="2">Cytoplasm</location>
    </subcellularLocation>
</comment>
<feature type="domain" description="Peptidase M20 dimerisation" evidence="11">
    <location>
        <begin position="181"/>
        <end position="293"/>
    </location>
</feature>
<dbReference type="RefSeq" id="WP_038493408.1">
    <property type="nucleotide sequence ID" value="NZ_CP009962.1"/>
</dbReference>
<dbReference type="InterPro" id="IPR002933">
    <property type="entry name" value="Peptidase_M20"/>
</dbReference>
<evidence type="ECO:0000256" key="6">
    <source>
        <dbReference type="ARBA" id="ARBA00022605"/>
    </source>
</evidence>
<evidence type="ECO:0000256" key="7">
    <source>
        <dbReference type="ARBA" id="ARBA00022723"/>
    </source>
</evidence>
<evidence type="ECO:0000256" key="4">
    <source>
        <dbReference type="ARBA" id="ARBA00022490"/>
    </source>
</evidence>
<dbReference type="InterPro" id="IPR001261">
    <property type="entry name" value="ArgE/DapE_CS"/>
</dbReference>
<keyword evidence="10" id="KW-0170">Cobalt</keyword>
<dbReference type="AlphaFoldDB" id="A0A0A1FJ24"/>
<sequence>MNIPPATQLTPSADVMAMIERLIAFQTVSRDSNLGLIEWTRDYLAGFGVKSRLTYDASGKKANLFATLGEGSKPGLILSGHTDVVPVEGQAWDSDPFKATIKEGLLYGRGSADMKSYIATALALTPKFLAAKMDAPLHFALSYDEEVGCIGVQGLIKDLQELGLKPAACIVGEPTSMQPIIAHKGTHRFRCCIRGREAHSSYTTMGVNSIEYAARIIVYIRQMADRFAQLETRDYGFTVPYTTMQTGIIHGGLAANIVPKDCKFEFEARTMPGIDVERLYKEIQAFAATLLPEMQRVEPNAAIDFEWLASAPGLNMQENDAVVQLAKALARNQAHGAVSYGTEAGLFQRAGIPTVVCGPGSIEQAHRPNEFVALEQVAQCEAFMLRLMDPGMQLQTGA</sequence>
<protein>
    <submittedName>
        <fullName evidence="12">Acetylornithine deacetylase</fullName>
        <ecNumber evidence="12">3.5.1.16</ecNumber>
    </submittedName>
</protein>
<keyword evidence="8 12" id="KW-0378">Hydrolase</keyword>
<evidence type="ECO:0000256" key="8">
    <source>
        <dbReference type="ARBA" id="ARBA00022801"/>
    </source>
</evidence>
<evidence type="ECO:0000256" key="5">
    <source>
        <dbReference type="ARBA" id="ARBA00022571"/>
    </source>
</evidence>
<evidence type="ECO:0000313" key="12">
    <source>
        <dbReference type="EMBL" id="AIY43705.1"/>
    </source>
</evidence>
<keyword evidence="7" id="KW-0479">Metal-binding</keyword>
<dbReference type="OrthoDB" id="3665926at2"/>
<evidence type="ECO:0000259" key="11">
    <source>
        <dbReference type="Pfam" id="PF07687"/>
    </source>
</evidence>
<keyword evidence="5" id="KW-0055">Arginine biosynthesis</keyword>
<dbReference type="InterPro" id="IPR036264">
    <property type="entry name" value="Bact_exopeptidase_dim_dom"/>
</dbReference>
<dbReference type="GO" id="GO:0008777">
    <property type="term" value="F:acetylornithine deacetylase activity"/>
    <property type="evidence" value="ECO:0007669"/>
    <property type="project" value="UniProtKB-EC"/>
</dbReference>
<gene>
    <name evidence="12" type="ORF">LT85_4547</name>
</gene>